<evidence type="ECO:0000256" key="8">
    <source>
        <dbReference type="PROSITE-ProRule" id="PRU00169"/>
    </source>
</evidence>
<dbReference type="SUPFAM" id="SSF52540">
    <property type="entry name" value="P-loop containing nucleoside triphosphate hydrolases"/>
    <property type="match status" value="1"/>
</dbReference>
<evidence type="ECO:0000256" key="2">
    <source>
        <dbReference type="ARBA" id="ARBA00022840"/>
    </source>
</evidence>
<dbReference type="PROSITE" id="PS50045">
    <property type="entry name" value="SIGMA54_INTERACT_4"/>
    <property type="match status" value="1"/>
</dbReference>
<dbReference type="Gene3D" id="3.40.50.300">
    <property type="entry name" value="P-loop containing nucleotide triphosphate hydrolases"/>
    <property type="match status" value="1"/>
</dbReference>
<dbReference type="RefSeq" id="WP_102114113.1">
    <property type="nucleotide sequence ID" value="NZ_BMGN01000007.1"/>
</dbReference>
<evidence type="ECO:0000256" key="6">
    <source>
        <dbReference type="ARBA" id="ARBA00023159"/>
    </source>
</evidence>
<evidence type="ECO:0000256" key="3">
    <source>
        <dbReference type="ARBA" id="ARBA00023012"/>
    </source>
</evidence>
<dbReference type="SUPFAM" id="SSF46689">
    <property type="entry name" value="Homeodomain-like"/>
    <property type="match status" value="1"/>
</dbReference>
<evidence type="ECO:0000256" key="5">
    <source>
        <dbReference type="ARBA" id="ARBA00023125"/>
    </source>
</evidence>
<accession>A0A2K9NHL5</accession>
<name>A0A2K9NHL5_9PROT</name>
<dbReference type="InterPro" id="IPR001789">
    <property type="entry name" value="Sig_transdc_resp-reg_receiver"/>
</dbReference>
<evidence type="ECO:0000313" key="11">
    <source>
        <dbReference type="EMBL" id="AUN32580.1"/>
    </source>
</evidence>
<protein>
    <submittedName>
        <fullName evidence="11">Sigma-54-dependent Fis family transcriptional regulator</fullName>
    </submittedName>
</protein>
<keyword evidence="12" id="KW-1185">Reference proteome</keyword>
<dbReference type="PROSITE" id="PS00688">
    <property type="entry name" value="SIGMA54_INTERACT_3"/>
    <property type="match status" value="1"/>
</dbReference>
<keyword evidence="2" id="KW-0067">ATP-binding</keyword>
<keyword evidence="3" id="KW-0902">Two-component regulatory system</keyword>
<dbReference type="InterPro" id="IPR027417">
    <property type="entry name" value="P-loop_NTPase"/>
</dbReference>
<dbReference type="SMART" id="SM00382">
    <property type="entry name" value="AAA"/>
    <property type="match status" value="1"/>
</dbReference>
<dbReference type="Pfam" id="PF25601">
    <property type="entry name" value="AAA_lid_14"/>
    <property type="match status" value="1"/>
</dbReference>
<keyword evidence="4" id="KW-0805">Transcription regulation</keyword>
<dbReference type="GO" id="GO:0005524">
    <property type="term" value="F:ATP binding"/>
    <property type="evidence" value="ECO:0007669"/>
    <property type="project" value="UniProtKB-KW"/>
</dbReference>
<evidence type="ECO:0000256" key="1">
    <source>
        <dbReference type="ARBA" id="ARBA00022741"/>
    </source>
</evidence>
<dbReference type="Gene3D" id="3.40.50.2300">
    <property type="match status" value="1"/>
</dbReference>
<keyword evidence="7" id="KW-0804">Transcription</keyword>
<dbReference type="GO" id="GO:0000160">
    <property type="term" value="P:phosphorelay signal transduction system"/>
    <property type="evidence" value="ECO:0007669"/>
    <property type="project" value="UniProtKB-KW"/>
</dbReference>
<evidence type="ECO:0000259" key="10">
    <source>
        <dbReference type="PROSITE" id="PS50110"/>
    </source>
</evidence>
<dbReference type="SUPFAM" id="SSF52172">
    <property type="entry name" value="CheY-like"/>
    <property type="match status" value="1"/>
</dbReference>
<dbReference type="InterPro" id="IPR009057">
    <property type="entry name" value="Homeodomain-like_sf"/>
</dbReference>
<sequence length="452" mass="50129">MMRCEVRLGEVTVAALQARGLDAHAVDNVAAALSFLNMNPVRLVLTDLRMPGLGGRDLLASLQAARPEMPVVIMTAYASVRDAVALIREGDFDYIAKPSEIEDVVATIGRALKLRETEEDNRRLRQELREKFDFGRLLGTSEPFQRVLKHITDVCDSPATVLFHGEGGTGKQMIDRAIHDNSRRRDEPFIDVNCATIPENLMESELFGHVRGTFTGAIATREGRFALAHGGTLFLDEIGDMPLALQAKVLRAIQEQSFELVGGTRTVTVDVRFIAATHRDLRQEAAKGNFREDLYYRLNVFPITVPALREREADIEALSAHFLARYAASIGKRLTGFSRAALTAMSAYPWPGNIRELQNCIERAVIVAQATTVDFGDLPPYLFEGRPKLAPEQGFVGNLDEELERIERDIVTQALRDCGGIQARAAEGLGITERSLWHRVKKLGIRITRGAE</sequence>
<dbReference type="GO" id="GO:0043565">
    <property type="term" value="F:sequence-specific DNA binding"/>
    <property type="evidence" value="ECO:0007669"/>
    <property type="project" value="InterPro"/>
</dbReference>
<keyword evidence="1" id="KW-0547">Nucleotide-binding</keyword>
<feature type="domain" description="Response regulatory" evidence="10">
    <location>
        <begin position="1"/>
        <end position="112"/>
    </location>
</feature>
<dbReference type="FunFam" id="3.40.50.300:FF:000006">
    <property type="entry name" value="DNA-binding transcriptional regulator NtrC"/>
    <property type="match status" value="1"/>
</dbReference>
<dbReference type="SMART" id="SM00448">
    <property type="entry name" value="REC"/>
    <property type="match status" value="1"/>
</dbReference>
<dbReference type="PRINTS" id="PR01590">
    <property type="entry name" value="HTHFIS"/>
</dbReference>
<feature type="modified residue" description="4-aspartylphosphate" evidence="8">
    <location>
        <position position="47"/>
    </location>
</feature>
<dbReference type="Pfam" id="PF00158">
    <property type="entry name" value="Sigma54_activat"/>
    <property type="match status" value="1"/>
</dbReference>
<dbReference type="InterPro" id="IPR025944">
    <property type="entry name" value="Sigma_54_int_dom_CS"/>
</dbReference>
<keyword evidence="5" id="KW-0238">DNA-binding</keyword>
<dbReference type="AlphaFoldDB" id="A0A2K9NHL5"/>
<dbReference type="Gene3D" id="1.10.8.60">
    <property type="match status" value="1"/>
</dbReference>
<dbReference type="Pfam" id="PF02954">
    <property type="entry name" value="HTH_8"/>
    <property type="match status" value="1"/>
</dbReference>
<dbReference type="InterPro" id="IPR003593">
    <property type="entry name" value="AAA+_ATPase"/>
</dbReference>
<dbReference type="Gene3D" id="1.10.10.60">
    <property type="entry name" value="Homeodomain-like"/>
    <property type="match status" value="1"/>
</dbReference>
<proteinExistence type="predicted"/>
<dbReference type="InterPro" id="IPR025943">
    <property type="entry name" value="Sigma_54_int_dom_ATP-bd_2"/>
</dbReference>
<dbReference type="PANTHER" id="PTHR32071">
    <property type="entry name" value="TRANSCRIPTIONAL REGULATORY PROTEIN"/>
    <property type="match status" value="1"/>
</dbReference>
<feature type="domain" description="Sigma-54 factor interaction" evidence="9">
    <location>
        <begin position="137"/>
        <end position="366"/>
    </location>
</feature>
<dbReference type="EMBL" id="CP025612">
    <property type="protein sequence ID" value="AUN32580.1"/>
    <property type="molecule type" value="Genomic_DNA"/>
</dbReference>
<reference evidence="11 12" key="1">
    <citation type="submission" date="2017-12" db="EMBL/GenBank/DDBJ databases">
        <title>Genomes of bacteria within cyanobacterial aggregates.</title>
        <authorList>
            <person name="Cai H."/>
        </authorList>
    </citation>
    <scope>NUCLEOTIDE SEQUENCE [LARGE SCALE GENOMIC DNA]</scope>
    <source>
        <strain evidence="11 12">TH16</strain>
    </source>
</reference>
<dbReference type="PANTHER" id="PTHR32071:SF122">
    <property type="entry name" value="SIGMA FACTOR"/>
    <property type="match status" value="1"/>
</dbReference>
<evidence type="ECO:0000313" key="12">
    <source>
        <dbReference type="Proteomes" id="UP000234752"/>
    </source>
</evidence>
<gene>
    <name evidence="11" type="ORF">C0V82_19785</name>
</gene>
<dbReference type="Proteomes" id="UP000234752">
    <property type="component" value="Chromosome eg_2"/>
</dbReference>
<keyword evidence="8" id="KW-0597">Phosphoprotein</keyword>
<dbReference type="Pfam" id="PF00072">
    <property type="entry name" value="Response_reg"/>
    <property type="match status" value="1"/>
</dbReference>
<evidence type="ECO:0000256" key="7">
    <source>
        <dbReference type="ARBA" id="ARBA00023163"/>
    </source>
</evidence>
<dbReference type="OrthoDB" id="9770562at2"/>
<keyword evidence="6" id="KW-0010">Activator</keyword>
<evidence type="ECO:0000259" key="9">
    <source>
        <dbReference type="PROSITE" id="PS50045"/>
    </source>
</evidence>
<evidence type="ECO:0000256" key="4">
    <source>
        <dbReference type="ARBA" id="ARBA00023015"/>
    </source>
</evidence>
<dbReference type="PROSITE" id="PS00676">
    <property type="entry name" value="SIGMA54_INTERACT_2"/>
    <property type="match status" value="1"/>
</dbReference>
<dbReference type="InterPro" id="IPR002197">
    <property type="entry name" value="HTH_Fis"/>
</dbReference>
<dbReference type="InterPro" id="IPR011006">
    <property type="entry name" value="CheY-like_superfamily"/>
</dbReference>
<organism evidence="11 12">
    <name type="scientific">Niveispirillum cyanobacteriorum</name>
    <dbReference type="NCBI Taxonomy" id="1612173"/>
    <lineage>
        <taxon>Bacteria</taxon>
        <taxon>Pseudomonadati</taxon>
        <taxon>Pseudomonadota</taxon>
        <taxon>Alphaproteobacteria</taxon>
        <taxon>Rhodospirillales</taxon>
        <taxon>Azospirillaceae</taxon>
        <taxon>Niveispirillum</taxon>
    </lineage>
</organism>
<dbReference type="InterPro" id="IPR058031">
    <property type="entry name" value="AAA_lid_NorR"/>
</dbReference>
<dbReference type="GO" id="GO:0006355">
    <property type="term" value="P:regulation of DNA-templated transcription"/>
    <property type="evidence" value="ECO:0007669"/>
    <property type="project" value="InterPro"/>
</dbReference>
<dbReference type="CDD" id="cd00009">
    <property type="entry name" value="AAA"/>
    <property type="match status" value="1"/>
</dbReference>
<dbReference type="InterPro" id="IPR002078">
    <property type="entry name" value="Sigma_54_int"/>
</dbReference>
<dbReference type="PROSITE" id="PS50110">
    <property type="entry name" value="RESPONSE_REGULATORY"/>
    <property type="match status" value="1"/>
</dbReference>
<dbReference type="KEGG" id="ncb:C0V82_19785"/>